<feature type="compositionally biased region" description="Basic and acidic residues" evidence="1">
    <location>
        <begin position="132"/>
        <end position="144"/>
    </location>
</feature>
<evidence type="ECO:0000313" key="3">
    <source>
        <dbReference type="Proteomes" id="UP000256328"/>
    </source>
</evidence>
<feature type="compositionally biased region" description="Polar residues" evidence="1">
    <location>
        <begin position="73"/>
        <end position="97"/>
    </location>
</feature>
<gene>
    <name evidence="2" type="ORF">BP5796_04004</name>
</gene>
<dbReference type="OrthoDB" id="3561227at2759"/>
<feature type="compositionally biased region" description="Gly residues" evidence="1">
    <location>
        <begin position="202"/>
        <end position="236"/>
    </location>
</feature>
<evidence type="ECO:0000313" key="2">
    <source>
        <dbReference type="EMBL" id="RDW85679.1"/>
    </source>
</evidence>
<evidence type="ECO:0000256" key="1">
    <source>
        <dbReference type="SAM" id="MobiDB-lite"/>
    </source>
</evidence>
<comment type="caution">
    <text evidence="2">The sequence shown here is derived from an EMBL/GenBank/DDBJ whole genome shotgun (WGS) entry which is preliminary data.</text>
</comment>
<keyword evidence="3" id="KW-1185">Reference proteome</keyword>
<reference evidence="2 3" key="1">
    <citation type="journal article" date="2018" name="IMA Fungus">
        <title>IMA Genome-F 9: Draft genome sequence of Annulohypoxylon stygium, Aspergillus mulundensis, Berkeleyomyces basicola (syn. Thielaviopsis basicola), Ceratocystis smalleyi, two Cercospora beticola strains, Coleophoma cylindrospora, Fusarium fracticaudum, Phialophora cf. hyalina, and Morchella septimelata.</title>
        <authorList>
            <person name="Wingfield B.D."/>
            <person name="Bills G.F."/>
            <person name="Dong Y."/>
            <person name="Huang W."/>
            <person name="Nel W.J."/>
            <person name="Swalarsk-Parry B.S."/>
            <person name="Vaghefi N."/>
            <person name="Wilken P.M."/>
            <person name="An Z."/>
            <person name="de Beer Z.W."/>
            <person name="De Vos L."/>
            <person name="Chen L."/>
            <person name="Duong T.A."/>
            <person name="Gao Y."/>
            <person name="Hammerbacher A."/>
            <person name="Kikkert J.R."/>
            <person name="Li Y."/>
            <person name="Li H."/>
            <person name="Li K."/>
            <person name="Li Q."/>
            <person name="Liu X."/>
            <person name="Ma X."/>
            <person name="Naidoo K."/>
            <person name="Pethybridge S.J."/>
            <person name="Sun J."/>
            <person name="Steenkamp E.T."/>
            <person name="van der Nest M.A."/>
            <person name="van Wyk S."/>
            <person name="Wingfield M.J."/>
            <person name="Xiong C."/>
            <person name="Yue Q."/>
            <person name="Zhang X."/>
        </authorList>
    </citation>
    <scope>NUCLEOTIDE SEQUENCE [LARGE SCALE GENOMIC DNA]</scope>
    <source>
        <strain evidence="2 3">BP5796</strain>
    </source>
</reference>
<organism evidence="2 3">
    <name type="scientific">Coleophoma crateriformis</name>
    <dbReference type="NCBI Taxonomy" id="565419"/>
    <lineage>
        <taxon>Eukaryota</taxon>
        <taxon>Fungi</taxon>
        <taxon>Dikarya</taxon>
        <taxon>Ascomycota</taxon>
        <taxon>Pezizomycotina</taxon>
        <taxon>Leotiomycetes</taxon>
        <taxon>Helotiales</taxon>
        <taxon>Dermateaceae</taxon>
        <taxon>Coleophoma</taxon>
    </lineage>
</organism>
<accession>A0A3D8SH52</accession>
<dbReference type="Proteomes" id="UP000256328">
    <property type="component" value="Unassembled WGS sequence"/>
</dbReference>
<feature type="region of interest" description="Disordered" evidence="1">
    <location>
        <begin position="313"/>
        <end position="397"/>
    </location>
</feature>
<dbReference type="EMBL" id="PDLN01000005">
    <property type="protein sequence ID" value="RDW85679.1"/>
    <property type="molecule type" value="Genomic_DNA"/>
</dbReference>
<proteinExistence type="predicted"/>
<sequence length="397" mass="43487">MDDFVELGIEGIDKVVDKHFDKLPDSALHRSTYHPRQVKKLKPRRLSRRKRRPSTSSLSSEPAGGNDGFAPQGTRSGDTYTYTKGGQGSGTPYSTLPSRIRPEYQPPLENPYVDRSYYSASPVNTGYNPQARRGDRTDSPRTLDDDYYSESRNARPRMASRRSNSLGAPKRPQDSIILSEQRLKDRRRRKSHGYDSDSDGWSRGGSGGRGGGGSGGGGGGGGSRKGSGRGNPGKGNGLEDKLGEVFTDSNIGLGAGVLGAVVGGWATSKAQVAGGVDKVDSSKRRNQSNTLMTVLGAAAAGLAANALVDRWEENKKKNKAEDDTWNEKHGKSEIGKEREKFTGRGIDSDRDRDRDRRKEFADYRRESDRRGHRSRRDDGYLAEGHGRGYEPLSDEYD</sequence>
<feature type="region of interest" description="Disordered" evidence="1">
    <location>
        <begin position="24"/>
        <end position="242"/>
    </location>
</feature>
<feature type="compositionally biased region" description="Basic and acidic residues" evidence="1">
    <location>
        <begin position="313"/>
        <end position="388"/>
    </location>
</feature>
<dbReference type="AlphaFoldDB" id="A0A3D8SH52"/>
<protein>
    <submittedName>
        <fullName evidence="2">Uncharacterized protein</fullName>
    </submittedName>
</protein>
<name>A0A3D8SH52_9HELO</name>
<feature type="compositionally biased region" description="Polar residues" evidence="1">
    <location>
        <begin position="118"/>
        <end position="128"/>
    </location>
</feature>
<feature type="compositionally biased region" description="Basic residues" evidence="1">
    <location>
        <begin position="31"/>
        <end position="53"/>
    </location>
</feature>